<evidence type="ECO:0000313" key="2">
    <source>
        <dbReference type="Proteomes" id="UP001165489"/>
    </source>
</evidence>
<reference evidence="1" key="1">
    <citation type="submission" date="2022-03" db="EMBL/GenBank/DDBJ databases">
        <title>De novo assembled genomes of Belliella spp. (Cyclobacteriaceae) strains.</title>
        <authorList>
            <person name="Szabo A."/>
            <person name="Korponai K."/>
            <person name="Felfoldi T."/>
        </authorList>
    </citation>
    <scope>NUCLEOTIDE SEQUENCE</scope>
    <source>
        <strain evidence="1">DSM 111904</strain>
    </source>
</reference>
<dbReference type="EMBL" id="JAKZGP010000001">
    <property type="protein sequence ID" value="MCH7407913.1"/>
    <property type="molecule type" value="Genomic_DNA"/>
</dbReference>
<protein>
    <submittedName>
        <fullName evidence="1">Four helix bundle protein</fullName>
    </submittedName>
</protein>
<dbReference type="CDD" id="cd16377">
    <property type="entry name" value="23S_rRNA_IVP_like"/>
    <property type="match status" value="1"/>
</dbReference>
<comment type="caution">
    <text evidence="1">The sequence shown here is derived from an EMBL/GenBank/DDBJ whole genome shotgun (WGS) entry which is preliminary data.</text>
</comment>
<keyword evidence="2" id="KW-1185">Reference proteome</keyword>
<gene>
    <name evidence="1" type="ORF">MM239_00775</name>
</gene>
<dbReference type="InterPro" id="IPR036583">
    <property type="entry name" value="23S_rRNA_IVS_sf"/>
</dbReference>
<name>A0ABS9UUS4_9BACT</name>
<accession>A0ABS9UUS4</accession>
<dbReference type="PANTHER" id="PTHR38471">
    <property type="entry name" value="FOUR HELIX BUNDLE PROTEIN"/>
    <property type="match status" value="1"/>
</dbReference>
<evidence type="ECO:0000313" key="1">
    <source>
        <dbReference type="EMBL" id="MCH7407913.1"/>
    </source>
</evidence>
<dbReference type="Pfam" id="PF05635">
    <property type="entry name" value="23S_rRNA_IVP"/>
    <property type="match status" value="1"/>
</dbReference>
<dbReference type="InterPro" id="IPR012657">
    <property type="entry name" value="23S_rRNA-intervening_sequence"/>
</dbReference>
<proteinExistence type="predicted"/>
<dbReference type="SUPFAM" id="SSF158446">
    <property type="entry name" value="IVS-encoded protein-like"/>
    <property type="match status" value="1"/>
</dbReference>
<organism evidence="1 2">
    <name type="scientific">Belliella filtrata</name>
    <dbReference type="NCBI Taxonomy" id="2923435"/>
    <lineage>
        <taxon>Bacteria</taxon>
        <taxon>Pseudomonadati</taxon>
        <taxon>Bacteroidota</taxon>
        <taxon>Cytophagia</taxon>
        <taxon>Cytophagales</taxon>
        <taxon>Cyclobacteriaceae</taxon>
        <taxon>Belliella</taxon>
    </lineage>
</organism>
<sequence length="127" mass="14456">MKLWHNFKNLHVWNKSVDLAVKVYETTALFPREEKLGMSSQMRRSSVSIPSNIAEGVARNSSKAFTNCLDIILGESFELETQTIIARIVGLLNQDKFDSINQNLDEIQKMLIGLKSNVKSNPYKKKI</sequence>
<dbReference type="Proteomes" id="UP001165489">
    <property type="component" value="Unassembled WGS sequence"/>
</dbReference>
<dbReference type="NCBIfam" id="TIGR02436">
    <property type="entry name" value="four helix bundle protein"/>
    <property type="match status" value="1"/>
</dbReference>
<dbReference type="Gene3D" id="1.20.1440.60">
    <property type="entry name" value="23S rRNA-intervening sequence"/>
    <property type="match status" value="1"/>
</dbReference>
<dbReference type="PANTHER" id="PTHR38471:SF2">
    <property type="entry name" value="FOUR HELIX BUNDLE PROTEIN"/>
    <property type="match status" value="1"/>
</dbReference>
<dbReference type="RefSeq" id="WP_241345853.1">
    <property type="nucleotide sequence ID" value="NZ_JAKZGP010000001.1"/>
</dbReference>